<comment type="caution">
    <text evidence="2">The sequence shown here is derived from an EMBL/GenBank/DDBJ whole genome shotgun (WGS) entry which is preliminary data.</text>
</comment>
<dbReference type="EMBL" id="BDIP01000965">
    <property type="protein sequence ID" value="GIQ83214.1"/>
    <property type="molecule type" value="Genomic_DNA"/>
</dbReference>
<dbReference type="AlphaFoldDB" id="A0A9K3CTV0"/>
<feature type="region of interest" description="Disordered" evidence="1">
    <location>
        <begin position="437"/>
        <end position="466"/>
    </location>
</feature>
<protein>
    <submittedName>
        <fullName evidence="2">Uncharacterized protein</fullName>
    </submittedName>
</protein>
<dbReference type="Proteomes" id="UP000265618">
    <property type="component" value="Unassembled WGS sequence"/>
</dbReference>
<evidence type="ECO:0000313" key="3">
    <source>
        <dbReference type="Proteomes" id="UP000265618"/>
    </source>
</evidence>
<feature type="region of interest" description="Disordered" evidence="1">
    <location>
        <begin position="670"/>
        <end position="746"/>
    </location>
</feature>
<proteinExistence type="predicted"/>
<feature type="compositionally biased region" description="Low complexity" evidence="1">
    <location>
        <begin position="294"/>
        <end position="309"/>
    </location>
</feature>
<keyword evidence="3" id="KW-1185">Reference proteome</keyword>
<gene>
    <name evidence="2" type="ORF">KIPB_004495</name>
</gene>
<feature type="region of interest" description="Disordered" evidence="1">
    <location>
        <begin position="45"/>
        <end position="78"/>
    </location>
</feature>
<organism evidence="2 3">
    <name type="scientific">Kipferlia bialata</name>
    <dbReference type="NCBI Taxonomy" id="797122"/>
    <lineage>
        <taxon>Eukaryota</taxon>
        <taxon>Metamonada</taxon>
        <taxon>Carpediemonas-like organisms</taxon>
        <taxon>Kipferlia</taxon>
    </lineage>
</organism>
<name>A0A9K3CTV0_9EUKA</name>
<evidence type="ECO:0000313" key="2">
    <source>
        <dbReference type="EMBL" id="GIQ83214.1"/>
    </source>
</evidence>
<accession>A0A9K3CTV0</accession>
<sequence length="814" mass="88586">MSGFKNTQDDIEWECEMEGDDCAGALEFMRLGDLPNTETLPTYEEAVKASSSGETGDRPEYLPSSDQTLAGPSLDIDTGRDPMVGMGGSLYNGIPAYPSLDMPSVGPGPYLPPVSPPSNAPVSGFDTHSAPSMGWQATDYAVSAPPPSLGMMGVGLPDPLAMPSATMPMSTGLGGVGGVPEYPTAPSFPSFPAIPPYPSIDVASTVPSTTAGVSVKLEQPAQPIPVSHSQVSTMERERETVPRALFPQSDGVPRVVQPRQVLRDPRPVQPMRHQPYHYAQAPYAPVNHPHHQGYSPYSSVSASPSMYHSNRYHPAPVSPGVGAQGMYNNTQQTQGQGQGQGERERRPEMSASMSFALQTTAQGIHSLSRTSWPGLVPPNTNSPDRGGHMINSRPAFMPVPTHPGHRGMANASYNMATAGEVAQSSHSRYTGAHYTADGHYAAGQPQPRQRVALTQSRGVAKAKPSTHSPSAQVTLVICGFYLHYANHWKQGHWVETLRSQGLTFLTKAAIRHFYDNERRKPNIQKIKKNLRRMLTEIYPGDQLIDFTVPSKQASANLDRATPQGASHAWQLFLVDCVSYFRFRQGERDKTGLIRRLTTTSLSATLAQTPNDPIMRGIRGYQHSASEKSLSSVLDRLCHVLDPLLAALPKVISADTELMLSDTKQRERLDNAFIKPPPGPVRRGRRMPQPIQPRVSKGQGKTPTTTRPTRPTRPSRHTGTGADMGGVGPTISTPFRRMPQDDLDEDELRNSVKRSIGPSMAYTAPPSFGYANVQSAEPELDLDMDLCEGLGARQREYVEDDDDVYISEDDLDTQC</sequence>
<feature type="region of interest" description="Disordered" evidence="1">
    <location>
        <begin position="283"/>
        <end position="350"/>
    </location>
</feature>
<reference evidence="2 3" key="1">
    <citation type="journal article" date="2018" name="PLoS ONE">
        <title>The draft genome of Kipferlia bialata reveals reductive genome evolution in fornicate parasites.</title>
        <authorList>
            <person name="Tanifuji G."/>
            <person name="Takabayashi S."/>
            <person name="Kume K."/>
            <person name="Takagi M."/>
            <person name="Nakayama T."/>
            <person name="Kamikawa R."/>
            <person name="Inagaki Y."/>
            <person name="Hashimoto T."/>
        </authorList>
    </citation>
    <scope>NUCLEOTIDE SEQUENCE [LARGE SCALE GENOMIC DNA]</scope>
    <source>
        <strain evidence="2">NY0173</strain>
    </source>
</reference>
<evidence type="ECO:0000256" key="1">
    <source>
        <dbReference type="SAM" id="MobiDB-lite"/>
    </source>
</evidence>